<feature type="repeat" description="TPR" evidence="1">
    <location>
        <begin position="355"/>
        <end position="388"/>
    </location>
</feature>
<dbReference type="AlphaFoldDB" id="A0A0M0K752"/>
<accession>A0A0M0K752</accession>
<dbReference type="SUPFAM" id="SSF48452">
    <property type="entry name" value="TPR-like"/>
    <property type="match status" value="3"/>
</dbReference>
<name>A0A0M0K752_9EUKA</name>
<proteinExistence type="predicted"/>
<dbReference type="GO" id="GO:0036064">
    <property type="term" value="C:ciliary basal body"/>
    <property type="evidence" value="ECO:0007669"/>
    <property type="project" value="TreeGrafter"/>
</dbReference>
<gene>
    <name evidence="3" type="ORF">Ctob_014123</name>
</gene>
<keyword evidence="4" id="KW-1185">Reference proteome</keyword>
<dbReference type="PANTHER" id="PTHR44177:SF1">
    <property type="entry name" value="TETRATRICOPEPTIDE REPEAT PROTEIN 8"/>
    <property type="match status" value="1"/>
</dbReference>
<dbReference type="CDD" id="cd21341">
    <property type="entry name" value="TTC8_N"/>
    <property type="match status" value="1"/>
</dbReference>
<dbReference type="SMART" id="SM00028">
    <property type="entry name" value="TPR"/>
    <property type="match status" value="7"/>
</dbReference>
<protein>
    <submittedName>
        <fullName evidence="3">Trp protein for ciliary function</fullName>
    </submittedName>
</protein>
<reference evidence="4" key="1">
    <citation type="journal article" date="2015" name="PLoS Genet.">
        <title>Genome Sequence and Transcriptome Analyses of Chrysochromulina tobin: Metabolic Tools for Enhanced Algal Fitness in the Prominent Order Prymnesiales (Haptophyceae).</title>
        <authorList>
            <person name="Hovde B.T."/>
            <person name="Deodato C.R."/>
            <person name="Hunsperger H.M."/>
            <person name="Ryken S.A."/>
            <person name="Yost W."/>
            <person name="Jha R.K."/>
            <person name="Patterson J."/>
            <person name="Monnat R.J. Jr."/>
            <person name="Barlow S.B."/>
            <person name="Starkenburg S.R."/>
            <person name="Cattolico R.A."/>
        </authorList>
    </citation>
    <scope>NUCLEOTIDE SEQUENCE</scope>
    <source>
        <strain evidence="4">CCMP291</strain>
    </source>
</reference>
<sequence>MDTEQLTQQLDPVFKAQWLFRQHKWDDCIALCTELLAANPYDQAVWYLKCRALTLQAWVDDTDFEEEGMADSLLDENATATLPRPGTSLSRPMTGTAMGTPGMRPISSSGRPLSGYARPGTGSARPGTQGGIESAMQGARPGTSRPVTALGRLVRLGTASMVSEAGGPFIRVERLDLKKYAARPELAKVLFDYILYHDHNPRKALELANYATQLANFEDWWWKERLGKCYYMLGLLREAEKQFASSIRNQPMVVAYLQLAKVALRLDQPKNALDVYTKAIEAFPGDPACMLGIARVHEALNEETEAIAMHKMVLEADPANVEAMACLAAHHFYSDQPELALRFYRRMLQMGVSTPELWNNLGLCCFYASQYDMALSCLDRALSMASDDAMADVWYNIGQVAIGIGDLGLAYQAFKISISVDANHAESYSNLGVLELRKGNIDAARSNFRVVQGMASHLFEPFFNGALLAYKLGDFQEAFELATKALQLCEGHHDSLELLKQLKTHFAML</sequence>
<comment type="caution">
    <text evidence="3">The sequence shown here is derived from an EMBL/GenBank/DDBJ whole genome shotgun (WGS) entry which is preliminary data.</text>
</comment>
<feature type="repeat" description="TPR" evidence="1">
    <location>
        <begin position="391"/>
        <end position="424"/>
    </location>
</feature>
<dbReference type="Pfam" id="PF13181">
    <property type="entry name" value="TPR_8"/>
    <property type="match status" value="1"/>
</dbReference>
<evidence type="ECO:0000313" key="3">
    <source>
        <dbReference type="EMBL" id="KOO34701.1"/>
    </source>
</evidence>
<dbReference type="InterPro" id="IPR011990">
    <property type="entry name" value="TPR-like_helical_dom_sf"/>
</dbReference>
<dbReference type="InterPro" id="IPR028796">
    <property type="entry name" value="BBS8"/>
</dbReference>
<dbReference type="InterPro" id="IPR019734">
    <property type="entry name" value="TPR_rpt"/>
</dbReference>
<dbReference type="PANTHER" id="PTHR44177">
    <property type="entry name" value="TETRATRICOPEPTIDE REPEAT PROTEIN 8"/>
    <property type="match status" value="1"/>
</dbReference>
<dbReference type="PROSITE" id="PS50005">
    <property type="entry name" value="TPR"/>
    <property type="match status" value="3"/>
</dbReference>
<evidence type="ECO:0000313" key="4">
    <source>
        <dbReference type="Proteomes" id="UP000037460"/>
    </source>
</evidence>
<dbReference type="Gene3D" id="1.25.40.10">
    <property type="entry name" value="Tetratricopeptide repeat domain"/>
    <property type="match status" value="1"/>
</dbReference>
<dbReference type="Pfam" id="PF00515">
    <property type="entry name" value="TPR_1"/>
    <property type="match status" value="1"/>
</dbReference>
<dbReference type="GO" id="GO:0034464">
    <property type="term" value="C:BBSome"/>
    <property type="evidence" value="ECO:0007669"/>
    <property type="project" value="InterPro"/>
</dbReference>
<dbReference type="Proteomes" id="UP000037460">
    <property type="component" value="Unassembled WGS sequence"/>
</dbReference>
<evidence type="ECO:0000256" key="2">
    <source>
        <dbReference type="SAM" id="MobiDB-lite"/>
    </source>
</evidence>
<feature type="region of interest" description="Disordered" evidence="2">
    <location>
        <begin position="79"/>
        <end position="145"/>
    </location>
</feature>
<feature type="repeat" description="TPR" evidence="1">
    <location>
        <begin position="253"/>
        <end position="286"/>
    </location>
</feature>
<dbReference type="OrthoDB" id="421121at2759"/>
<dbReference type="GO" id="GO:1905515">
    <property type="term" value="P:non-motile cilium assembly"/>
    <property type="evidence" value="ECO:0007669"/>
    <property type="project" value="InterPro"/>
</dbReference>
<evidence type="ECO:0000256" key="1">
    <source>
        <dbReference type="PROSITE-ProRule" id="PRU00339"/>
    </source>
</evidence>
<organism evidence="3 4">
    <name type="scientific">Chrysochromulina tobinii</name>
    <dbReference type="NCBI Taxonomy" id="1460289"/>
    <lineage>
        <taxon>Eukaryota</taxon>
        <taxon>Haptista</taxon>
        <taxon>Haptophyta</taxon>
        <taxon>Prymnesiophyceae</taxon>
        <taxon>Prymnesiales</taxon>
        <taxon>Chrysochromulinaceae</taxon>
        <taxon>Chrysochromulina</taxon>
    </lineage>
</organism>
<keyword evidence="1" id="KW-0802">TPR repeat</keyword>
<dbReference type="EMBL" id="JWZX01001128">
    <property type="protein sequence ID" value="KOO34701.1"/>
    <property type="molecule type" value="Genomic_DNA"/>
</dbReference>
<dbReference type="Pfam" id="PF14559">
    <property type="entry name" value="TPR_19"/>
    <property type="match status" value="1"/>
</dbReference>
<dbReference type="GO" id="GO:0097730">
    <property type="term" value="C:non-motile cilium"/>
    <property type="evidence" value="ECO:0007669"/>
    <property type="project" value="TreeGrafter"/>
</dbReference>